<proteinExistence type="predicted"/>
<accession>A0A5B8KE07</accession>
<dbReference type="AlphaFoldDB" id="A0A5B8KE07"/>
<sequence length="238" mass="25920">MSRIVIRPASLPASSTRSSFSTLARLRIASASSSVVCGGALTRFSLVITSARRLSVDSRNLRSRRVRMPTSVWSGRVIGMPLTFWSRMTSWARATESSGCKVTGSRMTPLSERLTLCTSRVCASMLRLRWMTPMPPSWASAIARVLSVTVSIGALMRGVFIRMLRVSRVPTSISRGWTEARRGTSSTSSNVRACPTILDDWKWSAMGQDNTIERGVVKSRGAGTRFRENLSGGAIVGG</sequence>
<gene>
    <name evidence="1" type="ORF">fos2004AM_00028</name>
</gene>
<evidence type="ECO:0000313" key="1">
    <source>
        <dbReference type="EMBL" id="QDY92659.1"/>
    </source>
</evidence>
<reference evidence="1" key="1">
    <citation type="submission" date="2019-04" db="EMBL/GenBank/DDBJ databases">
        <title>Deep-cultivation of Planctomycetes uncovers their unique biology.</title>
        <authorList>
            <person name="Wiegand S."/>
            <person name="Meyerdierks A."/>
            <person name="Amann R."/>
            <person name="Jogler C."/>
        </authorList>
    </citation>
    <scope>NUCLEOTIDE SEQUENCE</scope>
</reference>
<dbReference type="EMBL" id="MK801296">
    <property type="protein sequence ID" value="QDY92659.1"/>
    <property type="molecule type" value="Genomic_DNA"/>
</dbReference>
<protein>
    <submittedName>
        <fullName evidence="1">Uncharacterized protein</fullName>
    </submittedName>
</protein>
<organism evidence="1">
    <name type="scientific">uncultured Planctomycetota bacterium</name>
    <dbReference type="NCBI Taxonomy" id="120965"/>
    <lineage>
        <taxon>Bacteria</taxon>
        <taxon>Pseudomonadati</taxon>
        <taxon>Planctomycetota</taxon>
        <taxon>environmental samples</taxon>
    </lineage>
</organism>
<name>A0A5B8KE07_9BACT</name>